<evidence type="ECO:0000313" key="11">
    <source>
        <dbReference type="EMBL" id="GAB0199096.1"/>
    </source>
</evidence>
<evidence type="ECO:0000256" key="3">
    <source>
        <dbReference type="ARBA" id="ARBA00022737"/>
    </source>
</evidence>
<proteinExistence type="predicted"/>
<keyword evidence="12" id="KW-1185">Reference proteome</keyword>
<dbReference type="GO" id="GO:0005930">
    <property type="term" value="C:axoneme"/>
    <property type="evidence" value="ECO:0007669"/>
    <property type="project" value="UniProtKB-SubCell"/>
</dbReference>
<keyword evidence="3" id="KW-0677">Repeat</keyword>
<dbReference type="InterPro" id="IPR040111">
    <property type="entry name" value="ODAD4"/>
</dbReference>
<comment type="caution">
    <text evidence="11">The sequence shown here is derived from an EMBL/GenBank/DDBJ whole genome shotgun (WGS) entry which is preliminary data.</text>
</comment>
<dbReference type="SUPFAM" id="SSF48452">
    <property type="entry name" value="TPR-like"/>
    <property type="match status" value="2"/>
</dbReference>
<dbReference type="InterPro" id="IPR011990">
    <property type="entry name" value="TPR-like_helical_dom_sf"/>
</dbReference>
<feature type="compositionally biased region" description="Basic and acidic residues" evidence="10">
    <location>
        <begin position="537"/>
        <end position="553"/>
    </location>
</feature>
<dbReference type="Gene3D" id="1.25.40.10">
    <property type="entry name" value="Tetratricopeptide repeat domain"/>
    <property type="match status" value="2"/>
</dbReference>
<name>A0ABC9XNS8_GRUJA</name>
<evidence type="ECO:0000256" key="6">
    <source>
        <dbReference type="ARBA" id="ARBA00023273"/>
    </source>
</evidence>
<feature type="repeat" description="TPR" evidence="9">
    <location>
        <begin position="13"/>
        <end position="46"/>
    </location>
</feature>
<dbReference type="GO" id="GO:0036158">
    <property type="term" value="P:outer dynein arm assembly"/>
    <property type="evidence" value="ECO:0007669"/>
    <property type="project" value="UniProtKB-ARBA"/>
</dbReference>
<comment type="subcellular location">
    <subcellularLocation>
        <location evidence="1">Cytoplasm</location>
        <location evidence="1">Cytoskeleton</location>
        <location evidence="1">Cilium axoneme</location>
    </subcellularLocation>
</comment>
<feature type="repeat" description="TPR" evidence="9">
    <location>
        <begin position="358"/>
        <end position="391"/>
    </location>
</feature>
<sequence>MAAAADTVPAGTFPSFMAEGTLLCRRGEYDKALACFNNALKLRAGDKHCLVARSKCYLKLGDTENSLKDAEASLQDDKTFSKGLYQKAETLYTMGDFEFALVFYHRGYRLRPELQEFKLGIEKSQEAIVNCIGSPSSVKLENKEDLCFISRQAESKKANQKAQIKLTKDQKWTRKQEPVRNPKTERQLLGELYADKAYLEKLLKDKDLMESSTKQGIKIADLVLSGIAYLDTRSEFWQQQKPIYARVRERKLRQQRWIRDKKRKPAEVGRYIVKSMEDIDMLLTGECPEESCKKAQRVLKRIQGWSDDEVPNKNELIGNLHSCIGNAQLEMGQVEAALQSHKMDLEFARQNNLPDAVSRALDNIGRVYARIGKFQQAIDTWEEKIPMAKSSLEKTWLFHEVGRCYLELNKAEAAQNYGQKSLQSADEEGDVEWQLHATVLVAQAQVKLNDYWSAIMNFEKALEKAKLIHNEAAQKAIINSLDDVSKSFIEELEERETTVDTPADDDFGRENAKDDIFEKDREESEQSTENQEDEKEKEDARNRKDEDETIKKGEMHKKIKRTGAKGKRRDGKEK</sequence>
<dbReference type="GO" id="GO:0003341">
    <property type="term" value="P:cilium movement"/>
    <property type="evidence" value="ECO:0007669"/>
    <property type="project" value="UniProtKB-ARBA"/>
</dbReference>
<dbReference type="Proteomes" id="UP001623348">
    <property type="component" value="Unassembled WGS sequence"/>
</dbReference>
<dbReference type="PANTHER" id="PTHR23040:SF1">
    <property type="entry name" value="OUTER DYNEIN ARM-DOCKING COMPLEX SUBUNIT 4"/>
    <property type="match status" value="1"/>
</dbReference>
<dbReference type="InterPro" id="IPR019734">
    <property type="entry name" value="TPR_rpt"/>
</dbReference>
<dbReference type="SMART" id="SM00028">
    <property type="entry name" value="TPR"/>
    <property type="match status" value="6"/>
</dbReference>
<dbReference type="FunFam" id="1.25.40.10:FF:000274">
    <property type="entry name" value="Tetratricopeptide repeat domain 25"/>
    <property type="match status" value="1"/>
</dbReference>
<accession>A0ABC9XNS8</accession>
<evidence type="ECO:0000313" key="12">
    <source>
        <dbReference type="Proteomes" id="UP001623348"/>
    </source>
</evidence>
<evidence type="ECO:0000256" key="9">
    <source>
        <dbReference type="PROSITE-ProRule" id="PRU00339"/>
    </source>
</evidence>
<dbReference type="EMBL" id="BAAFJT010000022">
    <property type="protein sequence ID" value="GAB0199096.1"/>
    <property type="molecule type" value="Genomic_DNA"/>
</dbReference>
<protein>
    <recommendedName>
        <fullName evidence="7">Outer dynein arm-docking complex subunit 4</fullName>
    </recommendedName>
    <alternativeName>
        <fullName evidence="8">Tetratricopeptide repeat protein 25</fullName>
    </alternativeName>
</protein>
<feature type="compositionally biased region" description="Basic and acidic residues" evidence="10">
    <location>
        <begin position="506"/>
        <end position="524"/>
    </location>
</feature>
<evidence type="ECO:0000256" key="7">
    <source>
        <dbReference type="ARBA" id="ARBA00034139"/>
    </source>
</evidence>
<evidence type="ECO:0000256" key="2">
    <source>
        <dbReference type="ARBA" id="ARBA00022490"/>
    </source>
</evidence>
<keyword evidence="4 9" id="KW-0802">TPR repeat</keyword>
<dbReference type="FunFam" id="1.25.40.10:FF:000189">
    <property type="entry name" value="Tetratricopeptide repeat domain 25"/>
    <property type="match status" value="1"/>
</dbReference>
<feature type="compositionally biased region" description="Acidic residues" evidence="10">
    <location>
        <begin position="525"/>
        <end position="536"/>
    </location>
</feature>
<dbReference type="PANTHER" id="PTHR23040">
    <property type="match status" value="1"/>
</dbReference>
<keyword evidence="5" id="KW-0206">Cytoskeleton</keyword>
<evidence type="ECO:0000256" key="4">
    <source>
        <dbReference type="ARBA" id="ARBA00022803"/>
    </source>
</evidence>
<organism evidence="11 12">
    <name type="scientific">Grus japonensis</name>
    <name type="common">Japanese crane</name>
    <name type="synonym">Red-crowned crane</name>
    <dbReference type="NCBI Taxonomy" id="30415"/>
    <lineage>
        <taxon>Eukaryota</taxon>
        <taxon>Metazoa</taxon>
        <taxon>Chordata</taxon>
        <taxon>Craniata</taxon>
        <taxon>Vertebrata</taxon>
        <taxon>Euteleostomi</taxon>
        <taxon>Archelosauria</taxon>
        <taxon>Archosauria</taxon>
        <taxon>Dinosauria</taxon>
        <taxon>Saurischia</taxon>
        <taxon>Theropoda</taxon>
        <taxon>Coelurosauria</taxon>
        <taxon>Aves</taxon>
        <taxon>Neognathae</taxon>
        <taxon>Neoaves</taxon>
        <taxon>Gruiformes</taxon>
        <taxon>Gruidae</taxon>
        <taxon>Grus</taxon>
    </lineage>
</organism>
<evidence type="ECO:0000256" key="5">
    <source>
        <dbReference type="ARBA" id="ARBA00023212"/>
    </source>
</evidence>
<evidence type="ECO:0000256" key="8">
    <source>
        <dbReference type="ARBA" id="ARBA00034143"/>
    </source>
</evidence>
<keyword evidence="2" id="KW-0963">Cytoplasm</keyword>
<evidence type="ECO:0000256" key="1">
    <source>
        <dbReference type="ARBA" id="ARBA00004430"/>
    </source>
</evidence>
<reference evidence="11 12" key="1">
    <citation type="submission" date="2024-06" db="EMBL/GenBank/DDBJ databases">
        <title>The draft genome of Grus japonensis, version 3.</title>
        <authorList>
            <person name="Nabeshima K."/>
            <person name="Suzuki S."/>
            <person name="Onuma M."/>
        </authorList>
    </citation>
    <scope>NUCLEOTIDE SEQUENCE [LARGE SCALE GENOMIC DNA]</scope>
    <source>
        <strain evidence="11 12">451A</strain>
    </source>
</reference>
<gene>
    <name evidence="11" type="ORF">GRJ2_002375000</name>
</gene>
<evidence type="ECO:0000256" key="10">
    <source>
        <dbReference type="SAM" id="MobiDB-lite"/>
    </source>
</evidence>
<keyword evidence="6" id="KW-0966">Cell projection</keyword>
<feature type="region of interest" description="Disordered" evidence="10">
    <location>
        <begin position="493"/>
        <end position="574"/>
    </location>
</feature>
<dbReference type="AlphaFoldDB" id="A0ABC9XNS8"/>
<feature type="compositionally biased region" description="Basic residues" evidence="10">
    <location>
        <begin position="554"/>
        <end position="574"/>
    </location>
</feature>
<dbReference type="PROSITE" id="PS50005">
    <property type="entry name" value="TPR"/>
    <property type="match status" value="2"/>
</dbReference>